<sequence length="83" mass="9246">MSDVDRPLRVTVGYLVGRQVTLGQMLTALGMSRSTYYAQMEAGTLHSADHLVKTARHFHLNPVDLLVRYEIVTLDECLEVGKG</sequence>
<accession>A0A1I9S3Y1</accession>
<dbReference type="GO" id="GO:0003677">
    <property type="term" value="F:DNA binding"/>
    <property type="evidence" value="ECO:0007669"/>
    <property type="project" value="UniProtKB-KW"/>
</dbReference>
<dbReference type="Proteomes" id="UP000226155">
    <property type="component" value="Segment"/>
</dbReference>
<name>A0A1I9S3Y1_9CAUD</name>
<keyword evidence="1" id="KW-0238">DNA-binding</keyword>
<keyword evidence="2" id="KW-1185">Reference proteome</keyword>
<protein>
    <submittedName>
        <fullName evidence="1">Helix-turn-helix DNA-binding domain protein</fullName>
    </submittedName>
</protein>
<reference evidence="2" key="1">
    <citation type="submission" date="2016-08" db="EMBL/GenBank/DDBJ databases">
        <authorList>
            <person name="Seilhamer J.J."/>
        </authorList>
    </citation>
    <scope>NUCLEOTIDE SEQUENCE [LARGE SCALE GENOMIC DNA]</scope>
</reference>
<gene>
    <name evidence="1" type="ORF">SEA_DARTHPHADER_35</name>
</gene>
<dbReference type="EMBL" id="KX657793">
    <property type="protein sequence ID" value="AOZ61275.1"/>
    <property type="molecule type" value="Genomic_DNA"/>
</dbReference>
<evidence type="ECO:0000313" key="2">
    <source>
        <dbReference type="Proteomes" id="UP000226155"/>
    </source>
</evidence>
<proteinExistence type="predicted"/>
<evidence type="ECO:0000313" key="1">
    <source>
        <dbReference type="EMBL" id="AOZ61275.1"/>
    </source>
</evidence>
<organism evidence="1 2">
    <name type="scientific">Mycobacterium phage DarthPhader</name>
    <dbReference type="NCBI Taxonomy" id="1912975"/>
    <lineage>
        <taxon>Viruses</taxon>
        <taxon>Duplodnaviria</taxon>
        <taxon>Heunggongvirae</taxon>
        <taxon>Uroviricota</taxon>
        <taxon>Caudoviricetes</taxon>
        <taxon>Refugevirus</taxon>
        <taxon>Refugevirus darthphader</taxon>
    </lineage>
</organism>